<dbReference type="InterPro" id="IPR013728">
    <property type="entry name" value="BT_3987-like_N"/>
</dbReference>
<dbReference type="Gene3D" id="2.60.40.1740">
    <property type="entry name" value="hypothetical protein (bacova_03559)"/>
    <property type="match status" value="1"/>
</dbReference>
<comment type="caution">
    <text evidence="2">The sequence shown here is derived from an EMBL/GenBank/DDBJ whole genome shotgun (WGS) entry which is preliminary data.</text>
</comment>
<dbReference type="Proteomes" id="UP000823617">
    <property type="component" value="Unassembled WGS sequence"/>
</dbReference>
<dbReference type="EMBL" id="JADIMK010000014">
    <property type="protein sequence ID" value="MBO8455134.1"/>
    <property type="molecule type" value="Genomic_DNA"/>
</dbReference>
<dbReference type="SUPFAM" id="SSF51445">
    <property type="entry name" value="(Trans)glycosidases"/>
    <property type="match status" value="1"/>
</dbReference>
<gene>
    <name evidence="2" type="ORF">IAC08_01850</name>
</gene>
<name>A0A9D9MZ43_9BACT</name>
<evidence type="ECO:0000313" key="3">
    <source>
        <dbReference type="Proteomes" id="UP000823617"/>
    </source>
</evidence>
<dbReference type="Gene3D" id="3.20.20.80">
    <property type="entry name" value="Glycosidases"/>
    <property type="match status" value="1"/>
</dbReference>
<accession>A0A9D9MZ43</accession>
<reference evidence="2" key="2">
    <citation type="journal article" date="2021" name="PeerJ">
        <title>Extensive microbial diversity within the chicken gut microbiome revealed by metagenomics and culture.</title>
        <authorList>
            <person name="Gilroy R."/>
            <person name="Ravi A."/>
            <person name="Getino M."/>
            <person name="Pursley I."/>
            <person name="Horton D.L."/>
            <person name="Alikhan N.F."/>
            <person name="Baker D."/>
            <person name="Gharbi K."/>
            <person name="Hall N."/>
            <person name="Watson M."/>
            <person name="Adriaenssens E.M."/>
            <person name="Foster-Nyarko E."/>
            <person name="Jarju S."/>
            <person name="Secka A."/>
            <person name="Antonio M."/>
            <person name="Oren A."/>
            <person name="Chaudhuri R.R."/>
            <person name="La Ragione R."/>
            <person name="Hildebrand F."/>
            <person name="Pallen M.J."/>
        </authorList>
    </citation>
    <scope>NUCLEOTIDE SEQUENCE</scope>
    <source>
        <strain evidence="2">B1-3475</strain>
    </source>
</reference>
<protein>
    <submittedName>
        <fullName evidence="2">DUF1735 domain-containing protein</fullName>
    </submittedName>
</protein>
<organism evidence="2 3">
    <name type="scientific">Candidatus Cryptobacteroides intestinigallinarum</name>
    <dbReference type="NCBI Taxonomy" id="2840767"/>
    <lineage>
        <taxon>Bacteria</taxon>
        <taxon>Pseudomonadati</taxon>
        <taxon>Bacteroidota</taxon>
        <taxon>Bacteroidia</taxon>
        <taxon>Bacteroidales</taxon>
        <taxon>Candidatus Cryptobacteroides</taxon>
    </lineage>
</organism>
<dbReference type="AlphaFoldDB" id="A0A9D9MZ43"/>
<sequence>MKGIISIPLVAAVMAAAGISVNSCSETIDIPGNVDPSSLENTLAVKGFLKVPDNPRMKVVEIRTEPVTIHLQAALSNTCSSIAEFTFNTSMYGSLATAYNQEHGTSFEALPESCLTLEDRGVAAVAPGDRESYILDLKIVPDGLETGKTYILPVTLVCSTPEVTVTEEDKVTYFLIKALGERPSAAKASGIVSIVYVEVNGYNPLNAGEWTLTTSGKPLFDIVNIFAANIKFDESTGRPYLSFNPNVKAILSGRDKYIKPLQDKGMKVSLSVLPDHDGVGFANLTDADIRTFAAELKSVVETYGLDGVDFDDEYGEYSSHNRPGFEDPGSLPYAKLCYEVKRIMPDKLCTVYFIGSATEGFETDIEGMEPGDFIDYSYFSSYGSWSEAYMTIKGMERNQWGPYPWDMTDFASAGSIMTSQVRSGGYGVQVFYDLRTSDDPNVPSGRYESTFNLMCPILYDEGATHSGIDHEKDW</sequence>
<dbReference type="GO" id="GO:0005975">
    <property type="term" value="P:carbohydrate metabolic process"/>
    <property type="evidence" value="ECO:0007669"/>
    <property type="project" value="InterPro"/>
</dbReference>
<dbReference type="InterPro" id="IPR001579">
    <property type="entry name" value="Glyco_hydro_18_chit_AS"/>
</dbReference>
<reference evidence="2" key="1">
    <citation type="submission" date="2020-10" db="EMBL/GenBank/DDBJ databases">
        <authorList>
            <person name="Gilroy R."/>
        </authorList>
    </citation>
    <scope>NUCLEOTIDE SEQUENCE</scope>
    <source>
        <strain evidence="2">B1-3475</strain>
    </source>
</reference>
<evidence type="ECO:0000259" key="1">
    <source>
        <dbReference type="Pfam" id="PF08522"/>
    </source>
</evidence>
<evidence type="ECO:0000313" key="2">
    <source>
        <dbReference type="EMBL" id="MBO8455134.1"/>
    </source>
</evidence>
<dbReference type="PROSITE" id="PS01095">
    <property type="entry name" value="GH18_1"/>
    <property type="match status" value="1"/>
</dbReference>
<feature type="domain" description="BT-3987-like N-terminal" evidence="1">
    <location>
        <begin position="62"/>
        <end position="160"/>
    </location>
</feature>
<proteinExistence type="predicted"/>
<dbReference type="GO" id="GO:0004553">
    <property type="term" value="F:hydrolase activity, hydrolyzing O-glycosyl compounds"/>
    <property type="evidence" value="ECO:0007669"/>
    <property type="project" value="InterPro"/>
</dbReference>
<dbReference type="Pfam" id="PF08522">
    <property type="entry name" value="BT_3987-like_N"/>
    <property type="match status" value="1"/>
</dbReference>
<dbReference type="InterPro" id="IPR017853">
    <property type="entry name" value="GH"/>
</dbReference>